<name>A0ABV2T2R6_9BACT</name>
<dbReference type="EMBL" id="JBEXAC010000001">
    <property type="protein sequence ID" value="MET6997337.1"/>
    <property type="molecule type" value="Genomic_DNA"/>
</dbReference>
<protein>
    <submittedName>
        <fullName evidence="1">Uncharacterized protein</fullName>
    </submittedName>
</protein>
<evidence type="ECO:0000313" key="1">
    <source>
        <dbReference type="EMBL" id="MET6997337.1"/>
    </source>
</evidence>
<proteinExistence type="predicted"/>
<accession>A0ABV2T2R6</accession>
<sequence>MEFTRTPKYPLFVPGQILKSEQLNMMREYLEKENNQSNAFLLGCGIFYGLVPSYEGNVINISPGAGVSSDGSLFALEQGQTFKYYITDNRNLSGITCPVWKLSEDSKDGKGTPGILLPVNDEAVKNKILLLFINESKVVRESCLESYENSVGESTKEMEVLLIEKSYIDQVRSHWLSHVAPPEALTKQPFIHRFGYQEEGKKISFDTFTDWNGVSTNFKSVCSAALEMLAAAYIEAYEKLKSLLQPEEQTAPFNMMKETLQALLEKITQSGPNKDVLLPYYYDYLKDLILAYKELQSTPLFQQITAFPDTTAFPGYISLGETDKEEAIYRMALYRPPITDINTSGVEKVKMLLGRLKIIFEKGIAFFNDLKLPEATAITPCATRREWLSNRCIPFYYAGKEELVKCWSFESIKAKTEIPGQHDERDQQLWMEDMDRYSFFHIKGHVGTSAKTISPLKALRKDNHLPFDIKIVYLAEEASFLSYYMNDAECWFENLALLVQDIVSSISCHDLCNGKYMEVVFQSADPADKFSLLVALERFFKDAPAEETAIGEWIAEQCKMICGDSTNKEGGCIDGIACCERYTRSLYNIYLSFKKQKEAYLSQLLFHRFAASHPGLEHNAGVPKGGTLVLVAAPGYQDGGKTSETLKLLMQNRVGAKQQESGYDSAIAMLRNTLLAEATIVADFCLPYQCCSDGPIVNVEFRENPPIAIFSEKSRIPILKKESKELIGYKVVLENRSLYAIKYKWELMDKEGAILATLEDQDVSFKLLFEKGIAYQVRLTASRGALSATDEQDLFICPDLGEVLLNWDGQSSFDGSITDGEEGVINLNYAPQGGKLILRDKTGKEISTADRVTWEDQSLLFNYSKLKEGNYELSYGFEACDNSVVFHINLHAIEKAPPKTVEEAGMSAAIFKKRQDQYKEELVKLSERKNLKDTEALKQGMACVGPKIKLDARYKRYDALLQLLETPDAAITKTRRQLLLQLLAVCTAAYLDALINESPESIVATGSDALIRAHAFAAADPENTISLSDKWDTTEIKSSSNKNIIEKYRKLAG</sequence>
<dbReference type="RefSeq" id="WP_354659975.1">
    <property type="nucleotide sequence ID" value="NZ_JBEXAC010000001.1"/>
</dbReference>
<evidence type="ECO:0000313" key="2">
    <source>
        <dbReference type="Proteomes" id="UP001549749"/>
    </source>
</evidence>
<reference evidence="1 2" key="1">
    <citation type="submission" date="2024-06" db="EMBL/GenBank/DDBJ databases">
        <title>Chitinophaga defluvii sp. nov., isolated from municipal sewage.</title>
        <authorList>
            <person name="Zhang L."/>
        </authorList>
    </citation>
    <scope>NUCLEOTIDE SEQUENCE [LARGE SCALE GENOMIC DNA]</scope>
    <source>
        <strain evidence="1 2">H8</strain>
    </source>
</reference>
<keyword evidence="2" id="KW-1185">Reference proteome</keyword>
<dbReference type="Proteomes" id="UP001549749">
    <property type="component" value="Unassembled WGS sequence"/>
</dbReference>
<comment type="caution">
    <text evidence="1">The sequence shown here is derived from an EMBL/GenBank/DDBJ whole genome shotgun (WGS) entry which is preliminary data.</text>
</comment>
<gene>
    <name evidence="1" type="ORF">ABR189_08140</name>
</gene>
<organism evidence="1 2">
    <name type="scientific">Chitinophaga defluvii</name>
    <dbReference type="NCBI Taxonomy" id="3163343"/>
    <lineage>
        <taxon>Bacteria</taxon>
        <taxon>Pseudomonadati</taxon>
        <taxon>Bacteroidota</taxon>
        <taxon>Chitinophagia</taxon>
        <taxon>Chitinophagales</taxon>
        <taxon>Chitinophagaceae</taxon>
        <taxon>Chitinophaga</taxon>
    </lineage>
</organism>